<dbReference type="Proteomes" id="UP000327157">
    <property type="component" value="Chromosome 6"/>
</dbReference>
<dbReference type="EMBL" id="SMOL01000120">
    <property type="protein sequence ID" value="KAB2632193.1"/>
    <property type="molecule type" value="Genomic_DNA"/>
</dbReference>
<comment type="caution">
    <text evidence="1">The sequence shown here is derived from an EMBL/GenBank/DDBJ whole genome shotgun (WGS) entry which is preliminary data.</text>
</comment>
<accession>A0A5N5HZA0</accession>
<keyword evidence="2" id="KW-1185">Reference proteome</keyword>
<dbReference type="GO" id="GO:0016301">
    <property type="term" value="F:kinase activity"/>
    <property type="evidence" value="ECO:0007669"/>
    <property type="project" value="UniProtKB-KW"/>
</dbReference>
<keyword evidence="1" id="KW-0418">Kinase</keyword>
<reference evidence="1 2" key="3">
    <citation type="submission" date="2019-11" db="EMBL/GenBank/DDBJ databases">
        <title>A de novo genome assembly of a pear dwarfing rootstock.</title>
        <authorList>
            <person name="Wang F."/>
            <person name="Wang J."/>
            <person name="Li S."/>
            <person name="Zhang Y."/>
            <person name="Fang M."/>
            <person name="Ma L."/>
            <person name="Zhao Y."/>
            <person name="Jiang S."/>
        </authorList>
    </citation>
    <scope>NUCLEOTIDE SEQUENCE [LARGE SCALE GENOMIC DNA]</scope>
    <source>
        <strain evidence="1">S2</strain>
        <tissue evidence="1">Leaf</tissue>
    </source>
</reference>
<protein>
    <submittedName>
        <fullName evidence="1">Inactive leucine-rich repeat receptor-like protein kinase</fullName>
    </submittedName>
</protein>
<sequence>MLHPPDRLNLRQELLIPLIPALPQPPHRHRDSIPEHHFVHDPQSALPQHVRRRPQQLVQLECEPFVDRDEIPLPFSPLCLFRVARIRILVPEPVIDASARTEMTEITEVALLVAAKFALSRTTASVLVVFLFPVNVNDD</sequence>
<evidence type="ECO:0000313" key="1">
    <source>
        <dbReference type="EMBL" id="KAB2632193.1"/>
    </source>
</evidence>
<name>A0A5N5HZA0_9ROSA</name>
<evidence type="ECO:0000313" key="2">
    <source>
        <dbReference type="Proteomes" id="UP000327157"/>
    </source>
</evidence>
<dbReference type="AlphaFoldDB" id="A0A5N5HZA0"/>
<keyword evidence="1" id="KW-0808">Transferase</keyword>
<reference evidence="2" key="2">
    <citation type="submission" date="2019-10" db="EMBL/GenBank/DDBJ databases">
        <title>A de novo genome assembly of a pear dwarfing rootstock.</title>
        <authorList>
            <person name="Wang F."/>
            <person name="Wang J."/>
            <person name="Li S."/>
            <person name="Zhang Y."/>
            <person name="Fang M."/>
            <person name="Ma L."/>
            <person name="Zhao Y."/>
            <person name="Jiang S."/>
        </authorList>
    </citation>
    <scope>NUCLEOTIDE SEQUENCE [LARGE SCALE GENOMIC DNA]</scope>
</reference>
<gene>
    <name evidence="1" type="ORF">D8674_028440</name>
</gene>
<organism evidence="1 2">
    <name type="scientific">Pyrus ussuriensis x Pyrus communis</name>
    <dbReference type="NCBI Taxonomy" id="2448454"/>
    <lineage>
        <taxon>Eukaryota</taxon>
        <taxon>Viridiplantae</taxon>
        <taxon>Streptophyta</taxon>
        <taxon>Embryophyta</taxon>
        <taxon>Tracheophyta</taxon>
        <taxon>Spermatophyta</taxon>
        <taxon>Magnoliopsida</taxon>
        <taxon>eudicotyledons</taxon>
        <taxon>Gunneridae</taxon>
        <taxon>Pentapetalae</taxon>
        <taxon>rosids</taxon>
        <taxon>fabids</taxon>
        <taxon>Rosales</taxon>
        <taxon>Rosaceae</taxon>
        <taxon>Amygdaloideae</taxon>
        <taxon>Maleae</taxon>
        <taxon>Pyrus</taxon>
    </lineage>
</organism>
<reference evidence="1 2" key="1">
    <citation type="submission" date="2019-09" db="EMBL/GenBank/DDBJ databases">
        <authorList>
            <person name="Ou C."/>
        </authorList>
    </citation>
    <scope>NUCLEOTIDE SEQUENCE [LARGE SCALE GENOMIC DNA]</scope>
    <source>
        <strain evidence="1">S2</strain>
        <tissue evidence="1">Leaf</tissue>
    </source>
</reference>
<keyword evidence="1" id="KW-0675">Receptor</keyword>
<proteinExistence type="predicted"/>